<organism evidence="4 5">
    <name type="scientific">Oceanidesulfovibrio marinus</name>
    <dbReference type="NCBI Taxonomy" id="370038"/>
    <lineage>
        <taxon>Bacteria</taxon>
        <taxon>Pseudomonadati</taxon>
        <taxon>Thermodesulfobacteriota</taxon>
        <taxon>Desulfovibrionia</taxon>
        <taxon>Desulfovibrionales</taxon>
        <taxon>Desulfovibrionaceae</taxon>
        <taxon>Oceanidesulfovibrio</taxon>
    </lineage>
</organism>
<evidence type="ECO:0000313" key="4">
    <source>
        <dbReference type="EMBL" id="TVM35832.1"/>
    </source>
</evidence>
<keyword evidence="6" id="KW-1185">Reference proteome</keyword>
<proteinExistence type="predicted"/>
<keyword evidence="1" id="KW-0812">Transmembrane</keyword>
<dbReference type="OrthoDB" id="9097160at2"/>
<feature type="chain" id="PRO_5030159412" evidence="2">
    <location>
        <begin position="21"/>
        <end position="146"/>
    </location>
</feature>
<evidence type="ECO:0000313" key="5">
    <source>
        <dbReference type="Proteomes" id="UP000434052"/>
    </source>
</evidence>
<dbReference type="Pfam" id="PF04657">
    <property type="entry name" value="DMT_YdcZ"/>
    <property type="match status" value="1"/>
</dbReference>
<name>A0A6P1ZJP9_9BACT</name>
<protein>
    <submittedName>
        <fullName evidence="3">DMT family transporter</fullName>
    </submittedName>
    <submittedName>
        <fullName evidence="4">EamA-like transporter family protein</fullName>
    </submittedName>
</protein>
<dbReference type="Proteomes" id="UP000434052">
    <property type="component" value="Unassembled WGS sequence"/>
</dbReference>
<feature type="signal peptide" evidence="2">
    <location>
        <begin position="1"/>
        <end position="20"/>
    </location>
</feature>
<dbReference type="AlphaFoldDB" id="A0A6P1ZJP9"/>
<dbReference type="GO" id="GO:0005886">
    <property type="term" value="C:plasma membrane"/>
    <property type="evidence" value="ECO:0007669"/>
    <property type="project" value="TreeGrafter"/>
</dbReference>
<evidence type="ECO:0000256" key="1">
    <source>
        <dbReference type="SAM" id="Phobius"/>
    </source>
</evidence>
<reference evidence="3 6" key="2">
    <citation type="submission" date="2019-04" db="EMBL/GenBank/DDBJ databases">
        <title>Isolation and culture of sulfate reducing bacteria from the cold seep of the South China Sea.</title>
        <authorList>
            <person name="Sun C."/>
            <person name="Liu R."/>
        </authorList>
    </citation>
    <scope>NUCLEOTIDE SEQUENCE [LARGE SCALE GENOMIC DNA]</scope>
    <source>
        <strain evidence="3 6">CS1</strain>
    </source>
</reference>
<dbReference type="PANTHER" id="PTHR34821">
    <property type="entry name" value="INNER MEMBRANE PROTEIN YDCZ"/>
    <property type="match status" value="1"/>
</dbReference>
<feature type="transmembrane region" description="Helical" evidence="1">
    <location>
        <begin position="70"/>
        <end position="89"/>
    </location>
</feature>
<feature type="transmembrane region" description="Helical" evidence="1">
    <location>
        <begin position="36"/>
        <end position="58"/>
    </location>
</feature>
<feature type="transmembrane region" description="Helical" evidence="1">
    <location>
        <begin position="125"/>
        <end position="144"/>
    </location>
</feature>
<reference evidence="4 5" key="1">
    <citation type="submission" date="2018-06" db="EMBL/GenBank/DDBJ databases">
        <title>Complete genome of Desulfovibrio marinus P48SEP.</title>
        <authorList>
            <person name="Crispim J.S."/>
            <person name="Vidigal P.M.P."/>
            <person name="Silva L.C.F."/>
            <person name="Araujo L.C."/>
            <person name="Laguardia C.N."/>
            <person name="Dias R.S."/>
            <person name="Sousa M.P."/>
            <person name="Paula S.O."/>
            <person name="Silva C."/>
        </authorList>
    </citation>
    <scope>NUCLEOTIDE SEQUENCE [LARGE SCALE GENOMIC DNA]</scope>
    <source>
        <strain evidence="4 5">P48SEP</strain>
    </source>
</reference>
<accession>A0A6P1ZJP9</accession>
<dbReference type="EMBL" id="CP039543">
    <property type="protein sequence ID" value="QJT10051.1"/>
    <property type="molecule type" value="Genomic_DNA"/>
</dbReference>
<evidence type="ECO:0000313" key="3">
    <source>
        <dbReference type="EMBL" id="QJT10051.1"/>
    </source>
</evidence>
<evidence type="ECO:0000256" key="2">
    <source>
        <dbReference type="SAM" id="SignalP"/>
    </source>
</evidence>
<dbReference type="Proteomes" id="UP000503251">
    <property type="component" value="Chromosome"/>
</dbReference>
<evidence type="ECO:0000313" key="6">
    <source>
        <dbReference type="Proteomes" id="UP000503251"/>
    </source>
</evidence>
<dbReference type="InterPro" id="IPR006750">
    <property type="entry name" value="YdcZ"/>
</dbReference>
<dbReference type="RefSeq" id="WP_144234167.1">
    <property type="nucleotide sequence ID" value="NZ_CP039543.1"/>
</dbReference>
<dbReference type="PANTHER" id="PTHR34821:SF2">
    <property type="entry name" value="INNER MEMBRANE PROTEIN YDCZ"/>
    <property type="match status" value="1"/>
</dbReference>
<keyword evidence="1" id="KW-0472">Membrane</keyword>
<keyword evidence="1" id="KW-1133">Transmembrane helix</keyword>
<gene>
    <name evidence="4" type="ORF">DQK91_04000</name>
    <name evidence="3" type="ORF">E8L03_14440</name>
</gene>
<sequence>MNWSYLLLALAAGMCVPVQAGINARLGTHIGGPVPAAFISFLVGTLALAIYLALVKTGFTLRGAADQTSWWYWSGGVLGAIFVSVTIFLAPRLGATTMLATIVFAQMLSSLIVDHYGLLDFPVKTASPMRILGVVLVFAGVLLVRK</sequence>
<dbReference type="EMBL" id="QMIF01000002">
    <property type="protein sequence ID" value="TVM35832.1"/>
    <property type="molecule type" value="Genomic_DNA"/>
</dbReference>
<keyword evidence="2" id="KW-0732">Signal</keyword>